<protein>
    <submittedName>
        <fullName evidence="1">Uncharacterized protein</fullName>
    </submittedName>
</protein>
<dbReference type="AlphaFoldDB" id="D3BUR1"/>
<dbReference type="RefSeq" id="XP_020426983.1">
    <property type="nucleotide sequence ID" value="XM_020582629.1"/>
</dbReference>
<dbReference type="Proteomes" id="UP000001396">
    <property type="component" value="Unassembled WGS sequence"/>
</dbReference>
<dbReference type="InParanoid" id="D3BUR1"/>
<dbReference type="GeneID" id="31367351"/>
<gene>
    <name evidence="1" type="ORF">PPL_11883</name>
</gene>
<keyword evidence="2" id="KW-1185">Reference proteome</keyword>
<reference evidence="1 2" key="1">
    <citation type="journal article" date="2011" name="Genome Res.">
        <title>Phylogeny-wide analysis of social amoeba genomes highlights ancient origins for complex intercellular communication.</title>
        <authorList>
            <person name="Heidel A.J."/>
            <person name="Lawal H.M."/>
            <person name="Felder M."/>
            <person name="Schilde C."/>
            <person name="Helps N.R."/>
            <person name="Tunggal B."/>
            <person name="Rivero F."/>
            <person name="John U."/>
            <person name="Schleicher M."/>
            <person name="Eichinger L."/>
            <person name="Platzer M."/>
            <person name="Noegel A.A."/>
            <person name="Schaap P."/>
            <person name="Gloeckner G."/>
        </authorList>
    </citation>
    <scope>NUCLEOTIDE SEQUENCE [LARGE SCALE GENOMIC DNA]</scope>
    <source>
        <strain evidence="2">ATCC 26659 / Pp 5 / PN500</strain>
    </source>
</reference>
<name>D3BUR1_HETP5</name>
<comment type="caution">
    <text evidence="1">The sequence shown here is derived from an EMBL/GenBank/DDBJ whole genome shotgun (WGS) entry which is preliminary data.</text>
</comment>
<accession>D3BUR1</accession>
<evidence type="ECO:0000313" key="2">
    <source>
        <dbReference type="Proteomes" id="UP000001396"/>
    </source>
</evidence>
<proteinExistence type="predicted"/>
<dbReference type="OMA" id="YWFISRT"/>
<sequence length="589" mass="66655">MSVNSQPYVFMDTWAEQKGLFPSEIHLNFCGNEMVTELRRMFAIPDSNMFVTTFVVYTLLQSERIGFIKLNETMMDMAVDAILTYHDKNSDSDSGVYTFWPQVYNQSLGTYTEFPTNLINLVDEYNKFEDPAIWLADLFKKYKIVTDLKAFEQMLDSLQVAFRIPPDSDDTGCNLALGNVIANMAATHPYISKTWQAANPNANKTIETILRYAYRPFSSDVTTSTIDPRTYYVLHEFLEDWTALGNNQDDLVLPGTWLMSLPQQAAYFPYLQMPFNVNNVDLSVSINTLFGLASSIIQNGAQLITQDVERMINSITSLIEWGVNSEIVYKRPDLALLYYPSIYDFSWFISRVVDLLETENQISPNALPPVLYNTLVSLRELMMNNGTNQILSRMQDNGKGGFYWYDFLGNDDTFFGVKEKYGEDLFFSSGLALNVLIDTWTVSSPDSVKRIWRSNTPAAVLAAVDGGVSHVVDNILKSQTQIYNAFFSGSMKGMTSFPYHYPMNFCQYVNGSTCSPTLADPDAIVGAINGVLPHDQYQAMLSMKWMNASVPVNWTSYNPDPFPYWSSSPLTYSINILALSKSLILEESH</sequence>
<organism evidence="1 2">
    <name type="scientific">Heterostelium pallidum (strain ATCC 26659 / Pp 5 / PN500)</name>
    <name type="common">Cellular slime mold</name>
    <name type="synonym">Polysphondylium pallidum</name>
    <dbReference type="NCBI Taxonomy" id="670386"/>
    <lineage>
        <taxon>Eukaryota</taxon>
        <taxon>Amoebozoa</taxon>
        <taxon>Evosea</taxon>
        <taxon>Eumycetozoa</taxon>
        <taxon>Dictyostelia</taxon>
        <taxon>Acytosteliales</taxon>
        <taxon>Acytosteliaceae</taxon>
        <taxon>Heterostelium</taxon>
    </lineage>
</organism>
<evidence type="ECO:0000313" key="1">
    <source>
        <dbReference type="EMBL" id="EFA74849.1"/>
    </source>
</evidence>
<dbReference type="EMBL" id="ADBJ01000060">
    <property type="protein sequence ID" value="EFA74849.1"/>
    <property type="molecule type" value="Genomic_DNA"/>
</dbReference>